<comment type="catalytic activity">
    <reaction evidence="6">
        <text>3-phosphoshikimate + phosphoenolpyruvate = 5-O-(1-carboxyvinyl)-3-phosphoshikimate + phosphate</text>
        <dbReference type="Rhea" id="RHEA:21256"/>
        <dbReference type="ChEBI" id="CHEBI:43474"/>
        <dbReference type="ChEBI" id="CHEBI:57701"/>
        <dbReference type="ChEBI" id="CHEBI:58702"/>
        <dbReference type="ChEBI" id="CHEBI:145989"/>
        <dbReference type="EC" id="2.5.1.19"/>
    </reaction>
    <physiologicalReaction direction="left-to-right" evidence="6">
        <dbReference type="Rhea" id="RHEA:21257"/>
    </physiologicalReaction>
</comment>
<organism evidence="9 10">
    <name type="scientific">[Lactobacillus] rogosae</name>
    <dbReference type="NCBI Taxonomy" id="706562"/>
    <lineage>
        <taxon>Bacteria</taxon>
        <taxon>Bacillati</taxon>
        <taxon>Bacillota</taxon>
        <taxon>Clostridia</taxon>
        <taxon>Lachnospirales</taxon>
        <taxon>Lachnospiraceae</taxon>
        <taxon>Lachnospira</taxon>
    </lineage>
</organism>
<dbReference type="Proteomes" id="UP001442364">
    <property type="component" value="Unassembled WGS sequence"/>
</dbReference>
<evidence type="ECO:0000256" key="4">
    <source>
        <dbReference type="ARBA" id="ARBA00022679"/>
    </source>
</evidence>
<dbReference type="EMBL" id="JBBMER010000007">
    <property type="protein sequence ID" value="MEQ2380151.1"/>
    <property type="molecule type" value="Genomic_DNA"/>
</dbReference>
<keyword evidence="3 7" id="KW-0028">Amino-acid biosynthesis</keyword>
<feature type="binding site" evidence="7">
    <location>
        <position position="319"/>
    </location>
    <ligand>
        <name>3-phosphoshikimate</name>
        <dbReference type="ChEBI" id="CHEBI:145989"/>
    </ligand>
</feature>
<feature type="binding site" evidence="7">
    <location>
        <position position="391"/>
    </location>
    <ligand>
        <name>phosphoenolpyruvate</name>
        <dbReference type="ChEBI" id="CHEBI:58702"/>
    </ligand>
</feature>
<evidence type="ECO:0000259" key="8">
    <source>
        <dbReference type="Pfam" id="PF00275"/>
    </source>
</evidence>
<dbReference type="Gene3D" id="3.65.10.10">
    <property type="entry name" value="Enolpyruvate transferase domain"/>
    <property type="match status" value="2"/>
</dbReference>
<feature type="binding site" evidence="7">
    <location>
        <position position="96"/>
    </location>
    <ligand>
        <name>phosphoenolpyruvate</name>
        <dbReference type="ChEBI" id="CHEBI:58702"/>
    </ligand>
</feature>
<feature type="binding site" evidence="7">
    <location>
        <position position="23"/>
    </location>
    <ligand>
        <name>phosphoenolpyruvate</name>
        <dbReference type="ChEBI" id="CHEBI:58702"/>
    </ligand>
</feature>
<keyword evidence="10" id="KW-1185">Reference proteome</keyword>
<keyword evidence="5 7" id="KW-0057">Aromatic amino acid biosynthesis</keyword>
<dbReference type="InterPro" id="IPR001986">
    <property type="entry name" value="Enolpyruvate_Tfrase_dom"/>
</dbReference>
<dbReference type="Pfam" id="PF00275">
    <property type="entry name" value="EPSP_synthase"/>
    <property type="match status" value="1"/>
</dbReference>
<dbReference type="InterPro" id="IPR006264">
    <property type="entry name" value="EPSP_synthase"/>
</dbReference>
<feature type="binding site" evidence="7">
    <location>
        <position position="176"/>
    </location>
    <ligand>
        <name>phosphoenolpyruvate</name>
        <dbReference type="ChEBI" id="CHEBI:58702"/>
    </ligand>
</feature>
<feature type="binding site" evidence="7">
    <location>
        <position position="24"/>
    </location>
    <ligand>
        <name>3-phosphoshikimate</name>
        <dbReference type="ChEBI" id="CHEBI:145989"/>
    </ligand>
</feature>
<feature type="binding site" evidence="7">
    <location>
        <position position="175"/>
    </location>
    <ligand>
        <name>3-phosphoshikimate</name>
        <dbReference type="ChEBI" id="CHEBI:145989"/>
    </ligand>
</feature>
<evidence type="ECO:0000256" key="5">
    <source>
        <dbReference type="ARBA" id="ARBA00023141"/>
    </source>
</evidence>
<feature type="binding site" evidence="7">
    <location>
        <position position="28"/>
    </location>
    <ligand>
        <name>3-phosphoshikimate</name>
        <dbReference type="ChEBI" id="CHEBI:145989"/>
    </ligand>
</feature>
<feature type="domain" description="Enolpyruvate transferase" evidence="8">
    <location>
        <begin position="11"/>
        <end position="425"/>
    </location>
</feature>
<dbReference type="InterPro" id="IPR036968">
    <property type="entry name" value="Enolpyruvate_Tfrase_sf"/>
</dbReference>
<gene>
    <name evidence="7 9" type="primary">aroA</name>
    <name evidence="9" type="ORF">WMO14_09700</name>
</gene>
<comment type="subcellular location">
    <subcellularLocation>
        <location evidence="7">Cytoplasm</location>
    </subcellularLocation>
</comment>
<dbReference type="CDD" id="cd01556">
    <property type="entry name" value="EPSP_synthase"/>
    <property type="match status" value="1"/>
</dbReference>
<feature type="binding site" evidence="7">
    <location>
        <position position="416"/>
    </location>
    <ligand>
        <name>phosphoenolpyruvate</name>
        <dbReference type="ChEBI" id="CHEBI:58702"/>
    </ligand>
</feature>
<dbReference type="PANTHER" id="PTHR21090">
    <property type="entry name" value="AROM/DEHYDROQUINATE SYNTHASE"/>
    <property type="match status" value="1"/>
</dbReference>
<evidence type="ECO:0000256" key="6">
    <source>
        <dbReference type="ARBA" id="ARBA00044633"/>
    </source>
</evidence>
<evidence type="ECO:0000256" key="3">
    <source>
        <dbReference type="ARBA" id="ARBA00022605"/>
    </source>
</evidence>
<keyword evidence="4 7" id="KW-0808">Transferase</keyword>
<dbReference type="EC" id="2.5.1.19" evidence="7"/>
<reference evidence="9 10" key="1">
    <citation type="submission" date="2024-03" db="EMBL/GenBank/DDBJ databases">
        <title>Human intestinal bacterial collection.</title>
        <authorList>
            <person name="Pauvert C."/>
            <person name="Hitch T.C.A."/>
            <person name="Clavel T."/>
        </authorList>
    </citation>
    <scope>NUCLEOTIDE SEQUENCE [LARGE SCALE GENOMIC DNA]</scope>
    <source>
        <strain evidence="9 10">CLA-AA-H255</strain>
    </source>
</reference>
<feature type="binding site" evidence="7">
    <location>
        <position position="350"/>
    </location>
    <ligand>
        <name>phosphoenolpyruvate</name>
        <dbReference type="ChEBI" id="CHEBI:58702"/>
    </ligand>
</feature>
<dbReference type="NCBIfam" id="TIGR01356">
    <property type="entry name" value="aroA"/>
    <property type="match status" value="1"/>
</dbReference>
<feature type="binding site" evidence="7">
    <location>
        <position position="176"/>
    </location>
    <ligand>
        <name>3-phosphoshikimate</name>
        <dbReference type="ChEBI" id="CHEBI:145989"/>
    </ligand>
</feature>
<dbReference type="GO" id="GO:0003866">
    <property type="term" value="F:3-phosphoshikimate 1-carboxyvinyltransferase activity"/>
    <property type="evidence" value="ECO:0007669"/>
    <property type="project" value="UniProtKB-EC"/>
</dbReference>
<evidence type="ECO:0000256" key="7">
    <source>
        <dbReference type="HAMAP-Rule" id="MF_00210"/>
    </source>
</evidence>
<accession>A0ABV1C0D4</accession>
<comment type="subunit">
    <text evidence="7">Monomer.</text>
</comment>
<feature type="binding site" evidence="7">
    <location>
        <position position="174"/>
    </location>
    <ligand>
        <name>3-phosphoshikimate</name>
        <dbReference type="ChEBI" id="CHEBI:145989"/>
    </ligand>
</feature>
<dbReference type="PIRSF" id="PIRSF000505">
    <property type="entry name" value="EPSPS"/>
    <property type="match status" value="1"/>
</dbReference>
<protein>
    <recommendedName>
        <fullName evidence="7">3-phosphoshikimate 1-carboxyvinyltransferase</fullName>
        <ecNumber evidence="7">2.5.1.19</ecNumber>
    </recommendedName>
    <alternativeName>
        <fullName evidence="7">5-enolpyruvylshikimate-3-phosphate synthase</fullName>
        <shortName evidence="7">EPSP synthase</shortName>
        <shortName evidence="7">EPSPS</shortName>
    </alternativeName>
</protein>
<comment type="similarity">
    <text evidence="2 7">Belongs to the EPSP synthase family.</text>
</comment>
<feature type="binding site" evidence="7">
    <location>
        <position position="23"/>
    </location>
    <ligand>
        <name>3-phosphoshikimate</name>
        <dbReference type="ChEBI" id="CHEBI:145989"/>
    </ligand>
</feature>
<feature type="binding site" evidence="7">
    <location>
        <position position="346"/>
    </location>
    <ligand>
        <name>3-phosphoshikimate</name>
        <dbReference type="ChEBI" id="CHEBI:145989"/>
    </ligand>
</feature>
<evidence type="ECO:0000313" key="10">
    <source>
        <dbReference type="Proteomes" id="UP001442364"/>
    </source>
</evidence>
<evidence type="ECO:0000256" key="2">
    <source>
        <dbReference type="ARBA" id="ARBA00009948"/>
    </source>
</evidence>
<comment type="caution">
    <text evidence="7">Lacks conserved residue(s) required for the propagation of feature annotation.</text>
</comment>
<feature type="active site" description="Proton acceptor" evidence="7">
    <location>
        <position position="319"/>
    </location>
</feature>
<evidence type="ECO:0000256" key="1">
    <source>
        <dbReference type="ARBA" id="ARBA00004811"/>
    </source>
</evidence>
<dbReference type="HAMAP" id="MF_00210">
    <property type="entry name" value="EPSP_synth"/>
    <property type="match status" value="1"/>
</dbReference>
<sequence>MSQYKVRKLNKPINCVVEVPGSKSITNRALLMAALSDGECRLNGVLFSDDSRHFLSSLIALGYVIQVNEVDKYAIIEGHGGNIPKKEGVINVGSAGTAARFLTAMLAFSDGQYTIESSEQMKKRPMLPLFNALEDMGAHFEFLEKNGHLPVKVTGAAFGGNKPKAEVSIDISESTQFLSALMMTAPMLDSGLKINITSKKTDGSYIRITSNMMKQFGCEVVHEGAVYQIPADDNYVAGTYQIEPDVSAACYFYAAAALTGGYALVKNVRYTSMQGDMKFLEVLKQLGCKVEEEHEGISVTGPANGEYNGVDVDMNDFSDQTMTLAAIAPFAKTPTIIRNIEHIRLQESDRIEAIANELNSLCIDIKKGRDRIEILPGHIKPGVVKTYSDHRMAMAFALIGLRVDGIIIDDYECCAKTFEDYFQVLDRATRE</sequence>
<name>A0ABV1C0D4_9FIRM</name>
<dbReference type="InterPro" id="IPR013792">
    <property type="entry name" value="RNA3'P_cycl/enolpyr_Trfase_a/b"/>
</dbReference>
<dbReference type="PANTHER" id="PTHR21090:SF5">
    <property type="entry name" value="PENTAFUNCTIONAL AROM POLYPEPTIDE"/>
    <property type="match status" value="1"/>
</dbReference>
<comment type="pathway">
    <text evidence="1 7">Metabolic intermediate biosynthesis; chorismate biosynthesis; chorismate from D-erythrose 4-phosphate and phosphoenolpyruvate: step 6/7.</text>
</comment>
<comment type="caution">
    <text evidence="9">The sequence shown here is derived from an EMBL/GenBank/DDBJ whole genome shotgun (WGS) entry which is preliminary data.</text>
</comment>
<proteinExistence type="inferred from homology"/>
<keyword evidence="7" id="KW-0963">Cytoplasm</keyword>
<dbReference type="SUPFAM" id="SSF55205">
    <property type="entry name" value="EPT/RTPC-like"/>
    <property type="match status" value="1"/>
</dbReference>
<dbReference type="RefSeq" id="WP_055306824.1">
    <property type="nucleotide sequence ID" value="NZ_DAWDOP010000024.1"/>
</dbReference>
<comment type="function">
    <text evidence="7">Catalyzes the transfer of the enolpyruvyl moiety of phosphoenolpyruvate (PEP) to the 5-hydroxyl of shikimate-3-phosphate (S3P) to produce enolpyruvyl shikimate-3-phosphate and inorganic phosphate.</text>
</comment>
<feature type="binding site" evidence="7">
    <location>
        <position position="124"/>
    </location>
    <ligand>
        <name>phosphoenolpyruvate</name>
        <dbReference type="ChEBI" id="CHEBI:58702"/>
    </ligand>
</feature>
<evidence type="ECO:0000313" key="9">
    <source>
        <dbReference type="EMBL" id="MEQ2380151.1"/>
    </source>
</evidence>